<accession>A0AAV8S5H0</accession>
<comment type="caution">
    <text evidence="1">The sequence shown here is derived from an EMBL/GenBank/DDBJ whole genome shotgun (WGS) entry which is preliminary data.</text>
</comment>
<protein>
    <submittedName>
        <fullName evidence="1">Uncharacterized protein</fullName>
    </submittedName>
</protein>
<name>A0AAV8S5H0_9ROSI</name>
<evidence type="ECO:0000313" key="2">
    <source>
        <dbReference type="Proteomes" id="UP001159364"/>
    </source>
</evidence>
<sequence length="85" mass="10237">MRKQRLFVTGESKTVNEFVRRGKTKKERNRLQQSQHDEKETAVYRKSYLFRLLIGSFRDSSVLAVDFLWNWDWKWILEVDGGDLV</sequence>
<dbReference type="EMBL" id="JAIWQS010000162">
    <property type="protein sequence ID" value="KAJ8747446.1"/>
    <property type="molecule type" value="Genomic_DNA"/>
</dbReference>
<dbReference type="AlphaFoldDB" id="A0AAV8S5H0"/>
<dbReference type="Proteomes" id="UP001159364">
    <property type="component" value="Unassembled WGS sequence"/>
</dbReference>
<keyword evidence="2" id="KW-1185">Reference proteome</keyword>
<evidence type="ECO:0000313" key="1">
    <source>
        <dbReference type="EMBL" id="KAJ8747446.1"/>
    </source>
</evidence>
<proteinExistence type="predicted"/>
<reference evidence="1 2" key="1">
    <citation type="submission" date="2021-09" db="EMBL/GenBank/DDBJ databases">
        <title>Genomic insights and catalytic innovation underlie evolution of tropane alkaloids biosynthesis.</title>
        <authorList>
            <person name="Wang Y.-J."/>
            <person name="Tian T."/>
            <person name="Huang J.-P."/>
            <person name="Huang S.-X."/>
        </authorList>
    </citation>
    <scope>NUCLEOTIDE SEQUENCE [LARGE SCALE GENOMIC DNA]</scope>
    <source>
        <strain evidence="1">KIB-2018</strain>
        <tissue evidence="1">Leaf</tissue>
    </source>
</reference>
<gene>
    <name evidence="1" type="ORF">K2173_023846</name>
</gene>
<organism evidence="1 2">
    <name type="scientific">Erythroxylum novogranatense</name>
    <dbReference type="NCBI Taxonomy" id="1862640"/>
    <lineage>
        <taxon>Eukaryota</taxon>
        <taxon>Viridiplantae</taxon>
        <taxon>Streptophyta</taxon>
        <taxon>Embryophyta</taxon>
        <taxon>Tracheophyta</taxon>
        <taxon>Spermatophyta</taxon>
        <taxon>Magnoliopsida</taxon>
        <taxon>eudicotyledons</taxon>
        <taxon>Gunneridae</taxon>
        <taxon>Pentapetalae</taxon>
        <taxon>rosids</taxon>
        <taxon>fabids</taxon>
        <taxon>Malpighiales</taxon>
        <taxon>Erythroxylaceae</taxon>
        <taxon>Erythroxylum</taxon>
    </lineage>
</organism>